<proteinExistence type="predicted"/>
<keyword evidence="4" id="KW-1185">Reference proteome</keyword>
<keyword evidence="2" id="KW-0812">Transmembrane</keyword>
<protein>
    <recommendedName>
        <fullName evidence="5">DUF1772 domain-containing protein</fullName>
    </recommendedName>
</protein>
<feature type="compositionally biased region" description="Basic and acidic residues" evidence="1">
    <location>
        <begin position="23"/>
        <end position="33"/>
    </location>
</feature>
<accession>A0ABY2JY39</accession>
<name>A0ABY2JY39_9MICC</name>
<evidence type="ECO:0000256" key="1">
    <source>
        <dbReference type="SAM" id="MobiDB-lite"/>
    </source>
</evidence>
<feature type="transmembrane region" description="Helical" evidence="2">
    <location>
        <begin position="184"/>
        <end position="203"/>
    </location>
</feature>
<organism evidence="3 4">
    <name type="scientific">Micrococcus lylae</name>
    <dbReference type="NCBI Taxonomy" id="1273"/>
    <lineage>
        <taxon>Bacteria</taxon>
        <taxon>Bacillati</taxon>
        <taxon>Actinomycetota</taxon>
        <taxon>Actinomycetes</taxon>
        <taxon>Micrococcales</taxon>
        <taxon>Micrococcaceae</taxon>
        <taxon>Micrococcus</taxon>
    </lineage>
</organism>
<gene>
    <name evidence="3" type="ORF">E4A49_08890</name>
</gene>
<feature type="transmembrane region" description="Helical" evidence="2">
    <location>
        <begin position="120"/>
        <end position="138"/>
    </location>
</feature>
<dbReference type="Proteomes" id="UP000297477">
    <property type="component" value="Unassembled WGS sequence"/>
</dbReference>
<dbReference type="EMBL" id="SPKT01000018">
    <property type="protein sequence ID" value="TFH98389.1"/>
    <property type="molecule type" value="Genomic_DNA"/>
</dbReference>
<reference evidence="3 4" key="1">
    <citation type="submission" date="2019-03" db="EMBL/GenBank/DDBJ databases">
        <title>Reclassification of Micrococcus aloeverae and Micrococcus yunnanensis as later heterotypic synonyms of Micrococcus luteus.</title>
        <authorList>
            <person name="Huang C.-H."/>
        </authorList>
    </citation>
    <scope>NUCLEOTIDE SEQUENCE [LARGE SCALE GENOMIC DNA]</scope>
    <source>
        <strain evidence="3 4">BCRC 12151</strain>
    </source>
</reference>
<feature type="region of interest" description="Disordered" evidence="1">
    <location>
        <begin position="1"/>
        <end position="33"/>
    </location>
</feature>
<keyword evidence="2" id="KW-1133">Transmembrane helix</keyword>
<keyword evidence="2" id="KW-0472">Membrane</keyword>
<evidence type="ECO:0000256" key="2">
    <source>
        <dbReference type="SAM" id="Phobius"/>
    </source>
</evidence>
<sequence length="211" mass="22144">MSVSQKKKSPSAHGGRPATPAEAPERVSLRDLSPRRDLAEAGEREGSPAMPVIALIGTTLFMAGYYHLLALVQMAQLADGLTMPDNRFFGYSAADVAALAAVMDDAALGQLNWVHKTAGVIFPIAVALTLIAVAAWRLRPAGPKWAMVGLGAVFAAVDIWENIAIEAALHAGGDGTGLASSLTVARWILLALIVLITVVLLVFGGRGRARR</sequence>
<evidence type="ECO:0008006" key="5">
    <source>
        <dbReference type="Google" id="ProtNLM"/>
    </source>
</evidence>
<feature type="transmembrane region" description="Helical" evidence="2">
    <location>
        <begin position="49"/>
        <end position="68"/>
    </location>
</feature>
<feature type="compositionally biased region" description="Basic residues" evidence="1">
    <location>
        <begin position="1"/>
        <end position="10"/>
    </location>
</feature>
<evidence type="ECO:0000313" key="3">
    <source>
        <dbReference type="EMBL" id="TFH98389.1"/>
    </source>
</evidence>
<evidence type="ECO:0000313" key="4">
    <source>
        <dbReference type="Proteomes" id="UP000297477"/>
    </source>
</evidence>
<comment type="caution">
    <text evidence="3">The sequence shown here is derived from an EMBL/GenBank/DDBJ whole genome shotgun (WGS) entry which is preliminary data.</text>
</comment>